<feature type="transmembrane region" description="Helical" evidence="1">
    <location>
        <begin position="47"/>
        <end position="67"/>
    </location>
</feature>
<organism evidence="3 4">
    <name type="scientific">Xylanibacter ruminicola</name>
    <name type="common">Prevotella ruminicola</name>
    <dbReference type="NCBI Taxonomy" id="839"/>
    <lineage>
        <taxon>Bacteria</taxon>
        <taxon>Pseudomonadati</taxon>
        <taxon>Bacteroidota</taxon>
        <taxon>Bacteroidia</taxon>
        <taxon>Bacteroidales</taxon>
        <taxon>Prevotellaceae</taxon>
        <taxon>Xylanibacter</taxon>
    </lineage>
</organism>
<dbReference type="InterPro" id="IPR046947">
    <property type="entry name" value="LytR-like"/>
</dbReference>
<sequence>MSILSRKYPFPISSHWLRDCIMYCIIVFLILYLLQPFGFSMYQGNKLLVSLLFGFVTFCSCLVFGLAERPLHKNITPWRIWHESLSILCLILFIGICNFLVFSVVFSFPITLDLLLLFLYWTLIIGVFVTICSVSLSYYRYLRNQLEALLDKTTDQQTDITITIHDTNVRGNDLLIPINNLLYIEAQKNNVSVCYINNDKIATAEIHTTLAAVLDDLQTYQNIFQCHRSFVVNLNNITSAQGNSNGYQLKLGTCPTTVPVSRTYVPKLKSFIA</sequence>
<dbReference type="GO" id="GO:0003677">
    <property type="term" value="F:DNA binding"/>
    <property type="evidence" value="ECO:0007669"/>
    <property type="project" value="InterPro"/>
</dbReference>
<feature type="transmembrane region" description="Helical" evidence="1">
    <location>
        <begin position="20"/>
        <end position="41"/>
    </location>
</feature>
<evidence type="ECO:0000313" key="4">
    <source>
        <dbReference type="Proteomes" id="UP000763088"/>
    </source>
</evidence>
<dbReference type="InterPro" id="IPR007492">
    <property type="entry name" value="LytTR_DNA-bd_dom"/>
</dbReference>
<protein>
    <submittedName>
        <fullName evidence="3">LytTR family transcriptional regulator</fullName>
    </submittedName>
</protein>
<keyword evidence="1" id="KW-1133">Transmembrane helix</keyword>
<feature type="transmembrane region" description="Helical" evidence="1">
    <location>
        <begin position="87"/>
        <end position="112"/>
    </location>
</feature>
<dbReference type="PANTHER" id="PTHR37299:SF1">
    <property type="entry name" value="STAGE 0 SPORULATION PROTEIN A HOMOLOG"/>
    <property type="match status" value="1"/>
</dbReference>
<evidence type="ECO:0000313" key="3">
    <source>
        <dbReference type="EMBL" id="MBE6266160.1"/>
    </source>
</evidence>
<feature type="domain" description="HTH LytTR-type" evidence="2">
    <location>
        <begin position="169"/>
        <end position="273"/>
    </location>
</feature>
<name>A0A928BRR1_XYLRU</name>
<dbReference type="EMBL" id="SUYD01000007">
    <property type="protein sequence ID" value="MBE6266160.1"/>
    <property type="molecule type" value="Genomic_DNA"/>
</dbReference>
<dbReference type="GO" id="GO:0000156">
    <property type="term" value="F:phosphorelay response regulator activity"/>
    <property type="evidence" value="ECO:0007669"/>
    <property type="project" value="InterPro"/>
</dbReference>
<reference evidence="3" key="1">
    <citation type="submission" date="2019-04" db="EMBL/GenBank/DDBJ databases">
        <title>Evolution of Biomass-Degrading Anaerobic Consortia Revealed by Metagenomics.</title>
        <authorList>
            <person name="Peng X."/>
        </authorList>
    </citation>
    <scope>NUCLEOTIDE SEQUENCE</scope>
    <source>
        <strain evidence="3">SIG141</strain>
    </source>
</reference>
<feature type="transmembrane region" description="Helical" evidence="1">
    <location>
        <begin position="118"/>
        <end position="139"/>
    </location>
</feature>
<dbReference type="Gene3D" id="2.40.50.1020">
    <property type="entry name" value="LytTr DNA-binding domain"/>
    <property type="match status" value="1"/>
</dbReference>
<dbReference type="Pfam" id="PF04397">
    <property type="entry name" value="LytTR"/>
    <property type="match status" value="1"/>
</dbReference>
<gene>
    <name evidence="3" type="ORF">E7102_06800</name>
</gene>
<proteinExistence type="predicted"/>
<comment type="caution">
    <text evidence="3">The sequence shown here is derived from an EMBL/GenBank/DDBJ whole genome shotgun (WGS) entry which is preliminary data.</text>
</comment>
<dbReference type="SMART" id="SM00850">
    <property type="entry name" value="LytTR"/>
    <property type="match status" value="1"/>
</dbReference>
<dbReference type="PROSITE" id="PS50930">
    <property type="entry name" value="HTH_LYTTR"/>
    <property type="match status" value="1"/>
</dbReference>
<dbReference type="Proteomes" id="UP000763088">
    <property type="component" value="Unassembled WGS sequence"/>
</dbReference>
<keyword evidence="1" id="KW-0812">Transmembrane</keyword>
<keyword evidence="1" id="KW-0472">Membrane</keyword>
<evidence type="ECO:0000256" key="1">
    <source>
        <dbReference type="SAM" id="Phobius"/>
    </source>
</evidence>
<evidence type="ECO:0000259" key="2">
    <source>
        <dbReference type="PROSITE" id="PS50930"/>
    </source>
</evidence>
<dbReference type="AlphaFoldDB" id="A0A928BRR1"/>
<dbReference type="PANTHER" id="PTHR37299">
    <property type="entry name" value="TRANSCRIPTIONAL REGULATOR-RELATED"/>
    <property type="match status" value="1"/>
</dbReference>
<accession>A0A928BRR1</accession>